<accession>A0ACD1HEP7</accession>
<name>A0ACD1HEP7_9EURO</name>
<evidence type="ECO:0000313" key="1">
    <source>
        <dbReference type="EMBL" id="RAH71909.1"/>
    </source>
</evidence>
<keyword evidence="2" id="KW-1185">Reference proteome</keyword>
<organism evidence="1 2">
    <name type="scientific">Aspergillus aculeatinus CBS 121060</name>
    <dbReference type="NCBI Taxonomy" id="1448322"/>
    <lineage>
        <taxon>Eukaryota</taxon>
        <taxon>Fungi</taxon>
        <taxon>Dikarya</taxon>
        <taxon>Ascomycota</taxon>
        <taxon>Pezizomycotina</taxon>
        <taxon>Eurotiomycetes</taxon>
        <taxon>Eurotiomycetidae</taxon>
        <taxon>Eurotiales</taxon>
        <taxon>Aspergillaceae</taxon>
        <taxon>Aspergillus</taxon>
        <taxon>Aspergillus subgen. Circumdati</taxon>
    </lineage>
</organism>
<sequence length="492" mass="52067">MQAHNTFSERCLVSFIDTVNVGMANIALPTIKEALGYNEGDLQWILTAYSLTFGGFLMTGGRLGDIFGHRMILFLGMTLFNIASLVCALVHTQIGLIIGRAFQGLAAAFTIPSAQSLVALAFENPKARVRAFGAWGACGSSGFVFGPILGGVFTSLVTWKWIFWFSLIAEGALQLAVIALILVHEHHHPAGTGTVNQWKDQLATLHTCLDLPGTFLSIAGLILLIYALTTGNIDGWNQANVLATLILAVVVLGVFLVLELKFSADPILPRYMITDRVKALGCASAALTYAVWQGSNYLLTLQLQSFGYSALATSLRFIPLGVTALAVNFVVPVLIGPVGARTLLVCSWTLTLGGLVLFTRMGGAEDCWRFCLPGMVLYIAGVGTVYFVGNVSVVATAKKEQQGTVAGVYNMFLNVGGAVLGVAVLTVISNSVTANHGGVENPRAALDGYRAGYYGAIAMATLGVVLSLFFRLPLADSEKGGGECVEEPGTSA</sequence>
<protein>
    <submittedName>
        <fullName evidence="1">MFS general substrate transporter</fullName>
    </submittedName>
</protein>
<proteinExistence type="predicted"/>
<dbReference type="Proteomes" id="UP000249661">
    <property type="component" value="Unassembled WGS sequence"/>
</dbReference>
<dbReference type="EMBL" id="KZ824946">
    <property type="protein sequence ID" value="RAH71909.1"/>
    <property type="molecule type" value="Genomic_DNA"/>
</dbReference>
<evidence type="ECO:0000313" key="2">
    <source>
        <dbReference type="Proteomes" id="UP000249661"/>
    </source>
</evidence>
<gene>
    <name evidence="1" type="ORF">BO66DRAFT_469999</name>
</gene>
<reference evidence="1" key="1">
    <citation type="submission" date="2018-02" db="EMBL/GenBank/DDBJ databases">
        <title>The genomes of Aspergillus section Nigri reveals drivers in fungal speciation.</title>
        <authorList>
            <consortium name="DOE Joint Genome Institute"/>
            <person name="Vesth T.C."/>
            <person name="Nybo J."/>
            <person name="Theobald S."/>
            <person name="Brandl J."/>
            <person name="Frisvad J.C."/>
            <person name="Nielsen K.F."/>
            <person name="Lyhne E.K."/>
            <person name="Kogle M.E."/>
            <person name="Kuo A."/>
            <person name="Riley R."/>
            <person name="Clum A."/>
            <person name="Nolan M."/>
            <person name="Lipzen A."/>
            <person name="Salamov A."/>
            <person name="Henrissat B."/>
            <person name="Wiebenga A."/>
            <person name="De vries R.P."/>
            <person name="Grigoriev I.V."/>
            <person name="Mortensen U.H."/>
            <person name="Andersen M.R."/>
            <person name="Baker S.E."/>
        </authorList>
    </citation>
    <scope>NUCLEOTIDE SEQUENCE</scope>
    <source>
        <strain evidence="1">CBS 121060</strain>
    </source>
</reference>